<accession>A0ABW2QBK6</accession>
<reference evidence="2" key="1">
    <citation type="journal article" date="2019" name="Int. J. Syst. Evol. Microbiol.">
        <title>The Global Catalogue of Microorganisms (GCM) 10K type strain sequencing project: providing services to taxonomists for standard genome sequencing and annotation.</title>
        <authorList>
            <consortium name="The Broad Institute Genomics Platform"/>
            <consortium name="The Broad Institute Genome Sequencing Center for Infectious Disease"/>
            <person name="Wu L."/>
            <person name="Ma J."/>
        </authorList>
    </citation>
    <scope>NUCLEOTIDE SEQUENCE [LARGE SCALE GENOMIC DNA]</scope>
    <source>
        <strain evidence="2">JCM 1490</strain>
    </source>
</reference>
<organism evidence="1 2">
    <name type="scientific">Georgenia alba</name>
    <dbReference type="NCBI Taxonomy" id="2233858"/>
    <lineage>
        <taxon>Bacteria</taxon>
        <taxon>Bacillati</taxon>
        <taxon>Actinomycetota</taxon>
        <taxon>Actinomycetes</taxon>
        <taxon>Micrococcales</taxon>
        <taxon>Bogoriellaceae</taxon>
        <taxon>Georgenia</taxon>
    </lineage>
</organism>
<dbReference type="RefSeq" id="WP_382395193.1">
    <property type="nucleotide sequence ID" value="NZ_JBHTCQ010000002.1"/>
</dbReference>
<evidence type="ECO:0000313" key="2">
    <source>
        <dbReference type="Proteomes" id="UP001596455"/>
    </source>
</evidence>
<keyword evidence="2" id="KW-1185">Reference proteome</keyword>
<proteinExistence type="predicted"/>
<dbReference type="EMBL" id="JBHTCQ010000002">
    <property type="protein sequence ID" value="MFC7406127.1"/>
    <property type="molecule type" value="Genomic_DNA"/>
</dbReference>
<protein>
    <recommendedName>
        <fullName evidence="3">AraC family transcriptional regulator</fullName>
    </recommendedName>
</protein>
<evidence type="ECO:0000313" key="1">
    <source>
        <dbReference type="EMBL" id="MFC7406127.1"/>
    </source>
</evidence>
<name>A0ABW2QBK6_9MICO</name>
<comment type="caution">
    <text evidence="1">The sequence shown here is derived from an EMBL/GenBank/DDBJ whole genome shotgun (WGS) entry which is preliminary data.</text>
</comment>
<dbReference type="Proteomes" id="UP001596455">
    <property type="component" value="Unassembled WGS sequence"/>
</dbReference>
<gene>
    <name evidence="1" type="ORF">ACFQQL_13475</name>
</gene>
<evidence type="ECO:0008006" key="3">
    <source>
        <dbReference type="Google" id="ProtNLM"/>
    </source>
</evidence>
<sequence length="54" mass="6202">MTLPSYIERHRPPLSRHELDTRGFLDASEMSTSFRAWHLSLSDVSTQCLNAARL</sequence>